<reference evidence="1" key="2">
    <citation type="submission" date="2020-06" db="EMBL/GenBank/DDBJ databases">
        <title>Whole Genome Sequence of Bradyrhizobium sp. Strain 323S2.</title>
        <authorList>
            <person name="Bromfield E.S.P."/>
        </authorList>
    </citation>
    <scope>NUCLEOTIDE SEQUENCE [LARGE SCALE GENOMIC DNA]</scope>
    <source>
        <strain evidence="1">323S2</strain>
    </source>
</reference>
<dbReference type="RefSeq" id="WP_155795319.1">
    <property type="nucleotide sequence ID" value="NZ_CP088280.1"/>
</dbReference>
<dbReference type="EMBL" id="JACBFH010000001">
    <property type="protein sequence ID" value="NYY93170.1"/>
    <property type="molecule type" value="Genomic_DNA"/>
</dbReference>
<proteinExistence type="predicted"/>
<protein>
    <submittedName>
        <fullName evidence="1">Uncharacterized protein</fullName>
    </submittedName>
</protein>
<sequence>MVSDIFSPPGSLAVDRARSAPERLVRLLQGLFPGEPEIGKEMGIVGNRAKIVALIYPLDAGKPSADQRLP</sequence>
<gene>
    <name evidence="2" type="ORF">G6321_00034530</name>
    <name evidence="1" type="ORF">G6321_33770</name>
</gene>
<name>A0A7Z0TV27_9BRAD</name>
<reference evidence="2 3" key="3">
    <citation type="journal article" date="2022" name="Int. J. Syst. Evol. Microbiol.">
        <title>Strains of Bradyrhizobium barranii sp. nov. associated with legumes native to Canada are symbionts of soybeans and belong to different subspecies (subsp. barranii subsp. nov. and subsp. apii subsp. nov.) and symbiovars (sv. glycinearum and sv. septentrionale).</title>
        <authorList>
            <person name="Bromfield E.S.P."/>
            <person name="Cloutier S."/>
            <person name="Wasai-Hara S."/>
            <person name="Minamisawa K."/>
        </authorList>
    </citation>
    <scope>NUCLEOTIDE SEQUENCE [LARGE SCALE GENOMIC DNA]</scope>
    <source>
        <strain evidence="2 3">323S2</strain>
    </source>
</reference>
<dbReference type="Proteomes" id="UP000564836">
    <property type="component" value="Chromosome"/>
</dbReference>
<evidence type="ECO:0000313" key="1">
    <source>
        <dbReference type="EMBL" id="NYY93170.1"/>
    </source>
</evidence>
<accession>A0A7Z0TV27</accession>
<dbReference type="AlphaFoldDB" id="A0A7Z0TV27"/>
<dbReference type="EMBL" id="CP088280">
    <property type="protein sequence ID" value="UGX90913.1"/>
    <property type="molecule type" value="Genomic_DNA"/>
</dbReference>
<organism evidence="1">
    <name type="scientific">Bradyrhizobium barranii subsp. barranii</name>
    <dbReference type="NCBI Taxonomy" id="2823807"/>
    <lineage>
        <taxon>Bacteria</taxon>
        <taxon>Pseudomonadati</taxon>
        <taxon>Pseudomonadota</taxon>
        <taxon>Alphaproteobacteria</taxon>
        <taxon>Hyphomicrobiales</taxon>
        <taxon>Nitrobacteraceae</taxon>
        <taxon>Bradyrhizobium</taxon>
        <taxon>Bradyrhizobium barranii</taxon>
    </lineage>
</organism>
<reference evidence="2 3" key="1">
    <citation type="journal article" date="2017" name="Syst. Appl. Microbiol.">
        <title>Soybeans inoculated with root zone soils of Canadian native legumes harbour diverse and novel Bradyrhizobium spp. that possess agricultural potential.</title>
        <authorList>
            <person name="Bromfield E.S.P."/>
            <person name="Cloutier S."/>
            <person name="Tambong J.T."/>
            <person name="Tran Thi T.V."/>
        </authorList>
    </citation>
    <scope>NUCLEOTIDE SEQUENCE [LARGE SCALE GENOMIC DNA]</scope>
    <source>
        <strain evidence="2 3">323S2</strain>
    </source>
</reference>
<evidence type="ECO:0000313" key="2">
    <source>
        <dbReference type="EMBL" id="UGX90913.1"/>
    </source>
</evidence>
<evidence type="ECO:0000313" key="3">
    <source>
        <dbReference type="Proteomes" id="UP000564836"/>
    </source>
</evidence>